<dbReference type="EMBL" id="JANPWB010000002">
    <property type="protein sequence ID" value="KAJ1211299.1"/>
    <property type="molecule type" value="Genomic_DNA"/>
</dbReference>
<protein>
    <submittedName>
        <fullName evidence="2">Uncharacterized protein</fullName>
    </submittedName>
</protein>
<feature type="compositionally biased region" description="Polar residues" evidence="1">
    <location>
        <begin position="150"/>
        <end position="159"/>
    </location>
</feature>
<feature type="region of interest" description="Disordered" evidence="1">
    <location>
        <begin position="99"/>
        <end position="159"/>
    </location>
</feature>
<evidence type="ECO:0000313" key="3">
    <source>
        <dbReference type="Proteomes" id="UP001066276"/>
    </source>
</evidence>
<keyword evidence="3" id="KW-1185">Reference proteome</keyword>
<gene>
    <name evidence="2" type="ORF">NDU88_006660</name>
</gene>
<evidence type="ECO:0000256" key="1">
    <source>
        <dbReference type="SAM" id="MobiDB-lite"/>
    </source>
</evidence>
<dbReference type="Proteomes" id="UP001066276">
    <property type="component" value="Chromosome 1_2"/>
</dbReference>
<comment type="caution">
    <text evidence="2">The sequence shown here is derived from an EMBL/GenBank/DDBJ whole genome shotgun (WGS) entry which is preliminary data.</text>
</comment>
<reference evidence="2" key="1">
    <citation type="journal article" date="2022" name="bioRxiv">
        <title>Sequencing and chromosome-scale assembly of the giantPleurodeles waltlgenome.</title>
        <authorList>
            <person name="Brown T."/>
            <person name="Elewa A."/>
            <person name="Iarovenko S."/>
            <person name="Subramanian E."/>
            <person name="Araus A.J."/>
            <person name="Petzold A."/>
            <person name="Susuki M."/>
            <person name="Suzuki K.-i.T."/>
            <person name="Hayashi T."/>
            <person name="Toyoda A."/>
            <person name="Oliveira C."/>
            <person name="Osipova E."/>
            <person name="Leigh N.D."/>
            <person name="Simon A."/>
            <person name="Yun M.H."/>
        </authorList>
    </citation>
    <scope>NUCLEOTIDE SEQUENCE</scope>
    <source>
        <strain evidence="2">20211129_DDA</strain>
        <tissue evidence="2">Liver</tissue>
    </source>
</reference>
<feature type="compositionally biased region" description="Basic and acidic residues" evidence="1">
    <location>
        <begin position="123"/>
        <end position="147"/>
    </location>
</feature>
<accession>A0AAV7WGZ9</accession>
<proteinExistence type="predicted"/>
<evidence type="ECO:0000313" key="2">
    <source>
        <dbReference type="EMBL" id="KAJ1211299.1"/>
    </source>
</evidence>
<dbReference type="AlphaFoldDB" id="A0AAV7WGZ9"/>
<name>A0AAV7WGZ9_PLEWA</name>
<sequence>MAAGPEWWSRLLCEGSRGPLQLRVHRTGDIEDGARMRMAIDALCIDVGHLREEHKKDCVASTEGSVAELRSPLTNATQQIKDLQKEAWAWLEGSDIASRLPKSPSRLARHGPRGGTLGGTRRTRTDPTAEQASMEREQARAEVERRVGSPASSVRSEER</sequence>
<organism evidence="2 3">
    <name type="scientific">Pleurodeles waltl</name>
    <name type="common">Iberian ribbed newt</name>
    <dbReference type="NCBI Taxonomy" id="8319"/>
    <lineage>
        <taxon>Eukaryota</taxon>
        <taxon>Metazoa</taxon>
        <taxon>Chordata</taxon>
        <taxon>Craniata</taxon>
        <taxon>Vertebrata</taxon>
        <taxon>Euteleostomi</taxon>
        <taxon>Amphibia</taxon>
        <taxon>Batrachia</taxon>
        <taxon>Caudata</taxon>
        <taxon>Salamandroidea</taxon>
        <taxon>Salamandridae</taxon>
        <taxon>Pleurodelinae</taxon>
        <taxon>Pleurodeles</taxon>
    </lineage>
</organism>